<protein>
    <submittedName>
        <fullName evidence="1">Uncharacterized protein</fullName>
    </submittedName>
</protein>
<sequence>MPTHLLSNGPIPSLQACSNVADSFNHIQAHPNVADSFDHIQAHPNVADSLNCIQAGPTICCQTVQQHLCGPT</sequence>
<gene>
    <name evidence="1" type="ORF">PAXRUDRAFT_22933</name>
</gene>
<dbReference type="InParanoid" id="A0A0D0C7T3"/>
<proteinExistence type="predicted"/>
<dbReference type="Proteomes" id="UP000054538">
    <property type="component" value="Unassembled WGS sequence"/>
</dbReference>
<dbReference type="HOGENOM" id="CLU_2722947_0_0_1"/>
<organism evidence="1 2">
    <name type="scientific">Paxillus rubicundulus Ve08.2h10</name>
    <dbReference type="NCBI Taxonomy" id="930991"/>
    <lineage>
        <taxon>Eukaryota</taxon>
        <taxon>Fungi</taxon>
        <taxon>Dikarya</taxon>
        <taxon>Basidiomycota</taxon>
        <taxon>Agaricomycotina</taxon>
        <taxon>Agaricomycetes</taxon>
        <taxon>Agaricomycetidae</taxon>
        <taxon>Boletales</taxon>
        <taxon>Paxilineae</taxon>
        <taxon>Paxillaceae</taxon>
        <taxon>Paxillus</taxon>
    </lineage>
</organism>
<keyword evidence="2" id="KW-1185">Reference proteome</keyword>
<name>A0A0D0C7T3_9AGAM</name>
<evidence type="ECO:0000313" key="2">
    <source>
        <dbReference type="Proteomes" id="UP000054538"/>
    </source>
</evidence>
<accession>A0A0D0C7T3</accession>
<dbReference type="AlphaFoldDB" id="A0A0D0C7T3"/>
<reference evidence="2" key="2">
    <citation type="submission" date="2015-01" db="EMBL/GenBank/DDBJ databases">
        <title>Evolutionary Origins and Diversification of the Mycorrhizal Mutualists.</title>
        <authorList>
            <consortium name="DOE Joint Genome Institute"/>
            <consortium name="Mycorrhizal Genomics Consortium"/>
            <person name="Kohler A."/>
            <person name="Kuo A."/>
            <person name="Nagy L.G."/>
            <person name="Floudas D."/>
            <person name="Copeland A."/>
            <person name="Barry K.W."/>
            <person name="Cichocki N."/>
            <person name="Veneault-Fourrey C."/>
            <person name="LaButti K."/>
            <person name="Lindquist E.A."/>
            <person name="Lipzen A."/>
            <person name="Lundell T."/>
            <person name="Morin E."/>
            <person name="Murat C."/>
            <person name="Riley R."/>
            <person name="Ohm R."/>
            <person name="Sun H."/>
            <person name="Tunlid A."/>
            <person name="Henrissat B."/>
            <person name="Grigoriev I.V."/>
            <person name="Hibbett D.S."/>
            <person name="Martin F."/>
        </authorList>
    </citation>
    <scope>NUCLEOTIDE SEQUENCE [LARGE SCALE GENOMIC DNA]</scope>
    <source>
        <strain evidence="2">Ve08.2h10</strain>
    </source>
</reference>
<evidence type="ECO:0000313" key="1">
    <source>
        <dbReference type="EMBL" id="KIK71723.1"/>
    </source>
</evidence>
<dbReference type="EMBL" id="KN831763">
    <property type="protein sequence ID" value="KIK71723.1"/>
    <property type="molecule type" value="Genomic_DNA"/>
</dbReference>
<reference evidence="1 2" key="1">
    <citation type="submission" date="2014-04" db="EMBL/GenBank/DDBJ databases">
        <authorList>
            <consortium name="DOE Joint Genome Institute"/>
            <person name="Kuo A."/>
            <person name="Kohler A."/>
            <person name="Jargeat P."/>
            <person name="Nagy L.G."/>
            <person name="Floudas D."/>
            <person name="Copeland A."/>
            <person name="Barry K.W."/>
            <person name="Cichocki N."/>
            <person name="Veneault-Fourrey C."/>
            <person name="LaButti K."/>
            <person name="Lindquist E.A."/>
            <person name="Lipzen A."/>
            <person name="Lundell T."/>
            <person name="Morin E."/>
            <person name="Murat C."/>
            <person name="Sun H."/>
            <person name="Tunlid A."/>
            <person name="Henrissat B."/>
            <person name="Grigoriev I.V."/>
            <person name="Hibbett D.S."/>
            <person name="Martin F."/>
            <person name="Nordberg H.P."/>
            <person name="Cantor M.N."/>
            <person name="Hua S.X."/>
        </authorList>
    </citation>
    <scope>NUCLEOTIDE SEQUENCE [LARGE SCALE GENOMIC DNA]</scope>
    <source>
        <strain evidence="1 2">Ve08.2h10</strain>
    </source>
</reference>